<proteinExistence type="predicted"/>
<evidence type="ECO:0000313" key="5">
    <source>
        <dbReference type="Proteomes" id="UP001321018"/>
    </source>
</evidence>
<evidence type="ECO:0000259" key="1">
    <source>
        <dbReference type="Pfam" id="PF01402"/>
    </source>
</evidence>
<dbReference type="InterPro" id="IPR002145">
    <property type="entry name" value="CopG"/>
</dbReference>
<comment type="caution">
    <text evidence="2">The sequence shown here is derived from an EMBL/GenBank/DDBJ whole genome shotgun (WGS) entry which is preliminary data.</text>
</comment>
<name>A0AAP2Z2W7_9EURY</name>
<evidence type="ECO:0000313" key="2">
    <source>
        <dbReference type="EMBL" id="MCU4744264.1"/>
    </source>
</evidence>
<dbReference type="EMBL" id="JAOPKB010000013">
    <property type="protein sequence ID" value="MCU4974634.1"/>
    <property type="molecule type" value="Genomic_DNA"/>
</dbReference>
<evidence type="ECO:0000313" key="3">
    <source>
        <dbReference type="EMBL" id="MCU4974634.1"/>
    </source>
</evidence>
<accession>A0AAP2Z2W7</accession>
<dbReference type="Pfam" id="PF01402">
    <property type="entry name" value="RHH_1"/>
    <property type="match status" value="1"/>
</dbReference>
<keyword evidence="4" id="KW-1185">Reference proteome</keyword>
<organism evidence="2 5">
    <name type="scientific">Natronoglomus mannanivorans</name>
    <dbReference type="NCBI Taxonomy" id="2979990"/>
    <lineage>
        <taxon>Archaea</taxon>
        <taxon>Methanobacteriati</taxon>
        <taxon>Methanobacteriota</taxon>
        <taxon>Stenosarchaea group</taxon>
        <taxon>Halobacteria</taxon>
        <taxon>Halobacteriales</taxon>
        <taxon>Natrialbaceae</taxon>
        <taxon>Natronoglomus</taxon>
    </lineage>
</organism>
<dbReference type="Proteomes" id="UP001321018">
    <property type="component" value="Unassembled WGS sequence"/>
</dbReference>
<dbReference type="EMBL" id="JAOPKA010000025">
    <property type="protein sequence ID" value="MCU4744264.1"/>
    <property type="molecule type" value="Genomic_DNA"/>
</dbReference>
<gene>
    <name evidence="3" type="ORF">OB955_18090</name>
    <name evidence="2" type="ORF">OB960_23085</name>
</gene>
<protein>
    <submittedName>
        <fullName evidence="2">Ribbon-helix-helix protein, CopG family</fullName>
    </submittedName>
</protein>
<evidence type="ECO:0000313" key="4">
    <source>
        <dbReference type="Proteomes" id="UP001320972"/>
    </source>
</evidence>
<reference evidence="2 4" key="1">
    <citation type="submission" date="2022-09" db="EMBL/GenBank/DDBJ databases">
        <title>Enrichment on poylsaccharides allowed isolation of novel metabolic and taxonomic groups of Haloarchaea.</title>
        <authorList>
            <person name="Sorokin D.Y."/>
            <person name="Elcheninov A.G."/>
            <person name="Khizhniak T.V."/>
            <person name="Kolganova T.V."/>
            <person name="Kublanov I.V."/>
        </authorList>
    </citation>
    <scope>NUCLEOTIDE SEQUENCE</scope>
    <source>
        <strain evidence="3 4">AArc-m2/3/4</strain>
        <strain evidence="2">AArc-xg1-1</strain>
    </source>
</reference>
<feature type="domain" description="Ribbon-helix-helix protein CopG" evidence="1">
    <location>
        <begin position="4"/>
        <end position="39"/>
    </location>
</feature>
<dbReference type="AlphaFoldDB" id="A0AAP2Z2W7"/>
<dbReference type="RefSeq" id="WP_338006071.1">
    <property type="nucleotide sequence ID" value="NZ_JAOPKA010000025.1"/>
</dbReference>
<dbReference type="Proteomes" id="UP001320972">
    <property type="component" value="Unassembled WGS sequence"/>
</dbReference>
<sequence length="98" mass="10858">MDDLTVQFPDEDLALVDRLADERGCSREEAVREAVRRGAGEELTRVALDRYRDGTIGMRGAANIAGTTIVDLMHEANDRDVLKNDDETRLAGDVEALR</sequence>
<dbReference type="GO" id="GO:0006355">
    <property type="term" value="P:regulation of DNA-templated transcription"/>
    <property type="evidence" value="ECO:0007669"/>
    <property type="project" value="InterPro"/>
</dbReference>